<evidence type="ECO:0000256" key="3">
    <source>
        <dbReference type="ARBA" id="ARBA00022679"/>
    </source>
</evidence>
<dbReference type="GO" id="GO:0106310">
    <property type="term" value="F:protein serine kinase activity"/>
    <property type="evidence" value="ECO:0007669"/>
    <property type="project" value="UniProtKB-UniRule"/>
</dbReference>
<comment type="catalytic activity">
    <reaction evidence="8">
        <text>L-threonyl-[protein] + ATP = O-phospho-L-threonyl-[protein] + ADP + H(+)</text>
        <dbReference type="Rhea" id="RHEA:46608"/>
        <dbReference type="Rhea" id="RHEA-COMP:11060"/>
        <dbReference type="Rhea" id="RHEA-COMP:11605"/>
        <dbReference type="ChEBI" id="CHEBI:15378"/>
        <dbReference type="ChEBI" id="CHEBI:30013"/>
        <dbReference type="ChEBI" id="CHEBI:30616"/>
        <dbReference type="ChEBI" id="CHEBI:61977"/>
        <dbReference type="ChEBI" id="CHEBI:456216"/>
        <dbReference type="EC" id="2.7.11.1"/>
    </reaction>
</comment>
<dbReference type="GO" id="GO:0009742">
    <property type="term" value="P:brassinosteroid mediated signaling pathway"/>
    <property type="evidence" value="ECO:0007669"/>
    <property type="project" value="UniProtKB-UniRule"/>
</dbReference>
<dbReference type="GO" id="GO:0005886">
    <property type="term" value="C:plasma membrane"/>
    <property type="evidence" value="ECO:0007669"/>
    <property type="project" value="UniProtKB-SubCell"/>
</dbReference>
<feature type="domain" description="F-box associated beta-propeller type 3" evidence="9">
    <location>
        <begin position="230"/>
        <end position="307"/>
    </location>
</feature>
<dbReference type="SUPFAM" id="SSF48452">
    <property type="entry name" value="TPR-like"/>
    <property type="match status" value="1"/>
</dbReference>
<name>A0A8S9L554_BRACR</name>
<dbReference type="GO" id="GO:0004674">
    <property type="term" value="F:protein serine/threonine kinase activity"/>
    <property type="evidence" value="ECO:0007669"/>
    <property type="project" value="UniProtKB-UniRule"/>
</dbReference>
<dbReference type="PANTHER" id="PTHR45863">
    <property type="entry name" value="SERINE/THREONINE-PROTEIN KINASE BSK5"/>
    <property type="match status" value="1"/>
</dbReference>
<dbReference type="EMBL" id="QGKY02000094">
    <property type="protein sequence ID" value="KAF2601905.1"/>
    <property type="molecule type" value="Genomic_DNA"/>
</dbReference>
<dbReference type="PANTHER" id="PTHR45863:SF6">
    <property type="entry name" value="SERINE_THREONINE-PROTEIN KINASE BSK6"/>
    <property type="match status" value="1"/>
</dbReference>
<dbReference type="InterPro" id="IPR045845">
    <property type="entry name" value="BSK"/>
</dbReference>
<dbReference type="InterPro" id="IPR011990">
    <property type="entry name" value="TPR-like_helical_dom_sf"/>
</dbReference>
<dbReference type="Pfam" id="PF08268">
    <property type="entry name" value="FBA_3"/>
    <property type="match status" value="1"/>
</dbReference>
<comment type="subunit">
    <text evidence="8">Interacts with BRI1.</text>
</comment>
<evidence type="ECO:0000313" key="11">
    <source>
        <dbReference type="EMBL" id="KAF2601905.1"/>
    </source>
</evidence>
<comment type="similarity">
    <text evidence="8">Belongs to the protein kinase superfamily. Ser/Thr protein kinase family.</text>
</comment>
<dbReference type="EC" id="2.7.11.1" evidence="8"/>
<gene>
    <name evidence="11" type="ORF">F2Q70_00026865</name>
</gene>
<feature type="domain" description="Serine/threonine-protein kinase BSK1-like TPR repeats" evidence="10">
    <location>
        <begin position="470"/>
        <end position="517"/>
    </location>
</feature>
<proteinExistence type="inferred from homology"/>
<keyword evidence="8" id="KW-1070">Brassinosteroid signaling pathway</keyword>
<evidence type="ECO:0000256" key="4">
    <source>
        <dbReference type="ARBA" id="ARBA00022741"/>
    </source>
</evidence>
<keyword evidence="4 8" id="KW-0547">Nucleotide-binding</keyword>
<keyword evidence="2 8" id="KW-0723">Serine/threonine-protein kinase</keyword>
<keyword evidence="8" id="KW-0519">Myristate</keyword>
<keyword evidence="8" id="KW-0449">Lipoprotein</keyword>
<keyword evidence="3 8" id="KW-0808">Transferase</keyword>
<reference evidence="11" key="1">
    <citation type="submission" date="2019-12" db="EMBL/GenBank/DDBJ databases">
        <title>Genome sequencing and annotation of Brassica cretica.</title>
        <authorList>
            <person name="Studholme D.J."/>
            <person name="Sarris P.F."/>
        </authorList>
    </citation>
    <scope>NUCLEOTIDE SEQUENCE</scope>
    <source>
        <strain evidence="11">PFS-102/07</strain>
        <tissue evidence="11">Leaf</tissue>
    </source>
</reference>
<organism evidence="11">
    <name type="scientific">Brassica cretica</name>
    <name type="common">Mustard</name>
    <dbReference type="NCBI Taxonomy" id="69181"/>
    <lineage>
        <taxon>Eukaryota</taxon>
        <taxon>Viridiplantae</taxon>
        <taxon>Streptophyta</taxon>
        <taxon>Embryophyta</taxon>
        <taxon>Tracheophyta</taxon>
        <taxon>Spermatophyta</taxon>
        <taxon>Magnoliopsida</taxon>
        <taxon>eudicotyledons</taxon>
        <taxon>Gunneridae</taxon>
        <taxon>Pentapetalae</taxon>
        <taxon>rosids</taxon>
        <taxon>malvids</taxon>
        <taxon>Brassicales</taxon>
        <taxon>Brassicaceae</taxon>
        <taxon>Brassiceae</taxon>
        <taxon>Brassica</taxon>
    </lineage>
</organism>
<evidence type="ECO:0000259" key="9">
    <source>
        <dbReference type="Pfam" id="PF08268"/>
    </source>
</evidence>
<keyword evidence="5 8" id="KW-0418">Kinase</keyword>
<accession>A0A8S9L554</accession>
<evidence type="ECO:0000256" key="6">
    <source>
        <dbReference type="ARBA" id="ARBA00022840"/>
    </source>
</evidence>
<evidence type="ECO:0000256" key="5">
    <source>
        <dbReference type="ARBA" id="ARBA00022777"/>
    </source>
</evidence>
<keyword evidence="1 8" id="KW-1003">Cell membrane</keyword>
<comment type="catalytic activity">
    <reaction evidence="8">
        <text>L-seryl-[protein] + ATP = O-phospho-L-seryl-[protein] + ADP + H(+)</text>
        <dbReference type="Rhea" id="RHEA:17989"/>
        <dbReference type="Rhea" id="RHEA-COMP:9863"/>
        <dbReference type="Rhea" id="RHEA-COMP:11604"/>
        <dbReference type="ChEBI" id="CHEBI:15378"/>
        <dbReference type="ChEBI" id="CHEBI:29999"/>
        <dbReference type="ChEBI" id="CHEBI:30616"/>
        <dbReference type="ChEBI" id="CHEBI:83421"/>
        <dbReference type="ChEBI" id="CHEBI:456216"/>
        <dbReference type="EC" id="2.7.11.1"/>
    </reaction>
</comment>
<protein>
    <recommendedName>
        <fullName evidence="8">Serine/threonine-protein kinase BSK</fullName>
        <ecNumber evidence="8">2.7.11.1</ecNumber>
    </recommendedName>
    <alternativeName>
        <fullName evidence="8">Brassinosteroid-signaling kinase</fullName>
    </alternativeName>
</protein>
<feature type="domain" description="Serine/threonine-protein kinase BSK1-like TPR repeats" evidence="10">
    <location>
        <begin position="157"/>
        <end position="205"/>
    </location>
</feature>
<comment type="function">
    <text evidence="8">Serine/threonine kinase that acts as positive regulator of brassinosteroid (BR) signaling downstream of the receptor kinase BRI1.</text>
</comment>
<evidence type="ECO:0000259" key="10">
    <source>
        <dbReference type="Pfam" id="PF25575"/>
    </source>
</evidence>
<dbReference type="InterPro" id="IPR013187">
    <property type="entry name" value="F-box-assoc_dom_typ3"/>
</dbReference>
<comment type="caution">
    <text evidence="11">The sequence shown here is derived from an EMBL/GenBank/DDBJ whole genome shotgun (WGS) entry which is preliminary data.</text>
</comment>
<dbReference type="GO" id="GO:0005524">
    <property type="term" value="F:ATP binding"/>
    <property type="evidence" value="ECO:0007669"/>
    <property type="project" value="UniProtKB-UniRule"/>
</dbReference>
<evidence type="ECO:0000256" key="2">
    <source>
        <dbReference type="ARBA" id="ARBA00022527"/>
    </source>
</evidence>
<comment type="subcellular location">
    <subcellularLocation>
        <location evidence="8">Cell membrane</location>
        <topology evidence="8">Lipid-anchor</topology>
    </subcellularLocation>
</comment>
<keyword evidence="7 8" id="KW-0472">Membrane</keyword>
<evidence type="ECO:0000256" key="1">
    <source>
        <dbReference type="ARBA" id="ARBA00022475"/>
    </source>
</evidence>
<dbReference type="Pfam" id="PF25575">
    <property type="entry name" value="TPR_BSK1_C"/>
    <property type="match status" value="2"/>
</dbReference>
<evidence type="ECO:0000256" key="7">
    <source>
        <dbReference type="ARBA" id="ARBA00023136"/>
    </source>
</evidence>
<sequence>MLAHDFETHRNQAMDFDGTLNNISIRRSTGISSVYCLSTVEGCILRLEMVRLSADTICFNSLMLNTHMNLCVFDCRASGRVTQDNALFIFGTVIFDLMSGKHIPPSHVSPLQVYDILDMGVWLLRRTRFGFYNFRYYAHKSHSVFTSLWIGPLLHSDGGTMVSPTVDSRRCLSYLMNENAEEALTDAIQAQVVSPEWPTALYLQAACLFKLGMETDAQQALKDVDNSSLVATQYHTHSFNHINGISYLLHRLVCSQYWREDYTMNPVMCNPATGEFITLPEVKKILPYPKTYCGYDPTDKQFKVLVYPLTLPPPGLIHKPNLRVELQLTDGPSSGHSNEPKAIAHIRVASGIRTRVRRIELIPSGAIGLPPLVLISLARHMNLCVFDCRASGRVTPDNAPFIFGTVIFDLMSGKHIPPSHVSPLIVYDILGMGVWLLPRIRFGFFNFRYYAHKSHSGFTSLWIGPLLHSDGGTMVSPTVDSRRCLTYLMNENAEEALTDALQAQVVSPEWPTALYLQVYLQAACLFKLGMETDAQQAFKDGTTLEAKKTNRR</sequence>
<dbReference type="InterPro" id="IPR058209">
    <property type="entry name" value="TPR_BSK1_C"/>
</dbReference>
<keyword evidence="6 8" id="KW-0067">ATP-binding</keyword>
<evidence type="ECO:0000256" key="8">
    <source>
        <dbReference type="RuleBase" id="RU369005"/>
    </source>
</evidence>
<dbReference type="AlphaFoldDB" id="A0A8S9L554"/>